<comment type="caution">
    <text evidence="2">The sequence shown here is derived from an EMBL/GenBank/DDBJ whole genome shotgun (WGS) entry which is preliminary data.</text>
</comment>
<dbReference type="RefSeq" id="WP_248476665.1">
    <property type="nucleotide sequence ID" value="NZ_JALPRF010000002.1"/>
</dbReference>
<accession>A0ABT0HJI2</accession>
<gene>
    <name evidence="2" type="ORF">M0L20_09270</name>
</gene>
<evidence type="ECO:0000313" key="2">
    <source>
        <dbReference type="EMBL" id="MCK8492037.1"/>
    </source>
</evidence>
<dbReference type="InterPro" id="IPR004360">
    <property type="entry name" value="Glyas_Fos-R_dOase_dom"/>
</dbReference>
<dbReference type="Gene3D" id="3.10.180.10">
    <property type="entry name" value="2,3-Dihydroxybiphenyl 1,2-Dioxygenase, domain 1"/>
    <property type="match status" value="1"/>
</dbReference>
<dbReference type="InterPro" id="IPR029068">
    <property type="entry name" value="Glyas_Bleomycin-R_OHBP_Dase"/>
</dbReference>
<proteinExistence type="predicted"/>
<feature type="domain" description="VOC" evidence="1">
    <location>
        <begin position="6"/>
        <end position="117"/>
    </location>
</feature>
<dbReference type="SUPFAM" id="SSF54593">
    <property type="entry name" value="Glyoxalase/Bleomycin resistance protein/Dihydroxybiphenyl dioxygenase"/>
    <property type="match status" value="1"/>
</dbReference>
<dbReference type="InterPro" id="IPR037523">
    <property type="entry name" value="VOC_core"/>
</dbReference>
<evidence type="ECO:0000313" key="3">
    <source>
        <dbReference type="Proteomes" id="UP001202180"/>
    </source>
</evidence>
<keyword evidence="3" id="KW-1185">Reference proteome</keyword>
<organism evidence="2 3">
    <name type="scientific">Spirosoma liriopis</name>
    <dbReference type="NCBI Taxonomy" id="2937440"/>
    <lineage>
        <taxon>Bacteria</taxon>
        <taxon>Pseudomonadati</taxon>
        <taxon>Bacteroidota</taxon>
        <taxon>Cytophagia</taxon>
        <taxon>Cytophagales</taxon>
        <taxon>Cytophagaceae</taxon>
        <taxon>Spirosoma</taxon>
    </lineage>
</organism>
<reference evidence="2 3" key="1">
    <citation type="submission" date="2022-04" db="EMBL/GenBank/DDBJ databases">
        <title>Spirosoma sp. strain RP8 genome sequencing and assembly.</title>
        <authorList>
            <person name="Jung Y."/>
        </authorList>
    </citation>
    <scope>NUCLEOTIDE SEQUENCE [LARGE SCALE GENOMIC DNA]</scope>
    <source>
        <strain evidence="2 3">RP8</strain>
    </source>
</reference>
<dbReference type="PANTHER" id="PTHR39175:SF1">
    <property type="entry name" value="FAMILY PROTEIN, PUTATIVE (AFU_ORTHOLOGUE AFUA_3G15060)-RELATED"/>
    <property type="match status" value="1"/>
</dbReference>
<dbReference type="EMBL" id="JALPRF010000002">
    <property type="protein sequence ID" value="MCK8492037.1"/>
    <property type="molecule type" value="Genomic_DNA"/>
</dbReference>
<name>A0ABT0HJI2_9BACT</name>
<sequence>MIQFRRLDHILLSIPEGETATARTFYTNVMGLTEIPGNHPGGAIWFAIANIQLHLREEGGEQPYSKRHPAFEVSQLELAKKALEQHAIPIEYSSEIDGRQRFFIRDPFGNRIEFLEFLP</sequence>
<protein>
    <submittedName>
        <fullName evidence="2">VOC family protein</fullName>
    </submittedName>
</protein>
<dbReference type="PROSITE" id="PS51819">
    <property type="entry name" value="VOC"/>
    <property type="match status" value="1"/>
</dbReference>
<dbReference type="Pfam" id="PF00903">
    <property type="entry name" value="Glyoxalase"/>
    <property type="match status" value="1"/>
</dbReference>
<dbReference type="PANTHER" id="PTHR39175">
    <property type="entry name" value="FAMILY PROTEIN, PUTATIVE (AFU_ORTHOLOGUE AFUA_3G15060)-RELATED"/>
    <property type="match status" value="1"/>
</dbReference>
<dbReference type="Proteomes" id="UP001202180">
    <property type="component" value="Unassembled WGS sequence"/>
</dbReference>
<evidence type="ECO:0000259" key="1">
    <source>
        <dbReference type="PROSITE" id="PS51819"/>
    </source>
</evidence>